<evidence type="ECO:0000313" key="1">
    <source>
        <dbReference type="Proteomes" id="UP000095280"/>
    </source>
</evidence>
<dbReference type="AlphaFoldDB" id="A0A1I8G0U5"/>
<name>A0A1I8G0U5_9PLAT</name>
<keyword evidence="1" id="KW-1185">Reference proteome</keyword>
<dbReference type="Proteomes" id="UP000095280">
    <property type="component" value="Unplaced"/>
</dbReference>
<accession>A0A1I8G0U5</accession>
<dbReference type="WBParaSite" id="maker-uti_cns_0000444-snap-gene-1.3-mRNA-1">
    <property type="protein sequence ID" value="maker-uti_cns_0000444-snap-gene-1.3-mRNA-1"/>
    <property type="gene ID" value="maker-uti_cns_0000444-snap-gene-1.3"/>
</dbReference>
<sequence>NGSHIASLTSSDSVATGSFVSVKISVSISGRSLSLSVSSSVRSASLSSASPLPQLSGQLIIGGFSGASPPSTGGRSKRSLPVFPASIWAAMPSGKRRNVHFVKGFGNSLPQPDLEGQAVYATADRIQQHQLSDGAQPTDEAGSPYAGVYDTSTDDCTYENLNNNPAKFSSFQCA</sequence>
<evidence type="ECO:0000313" key="2">
    <source>
        <dbReference type="WBParaSite" id="maker-uti_cns_0000444-snap-gene-1.3-mRNA-1"/>
    </source>
</evidence>
<proteinExistence type="predicted"/>
<reference evidence="2" key="1">
    <citation type="submission" date="2016-11" db="UniProtKB">
        <authorList>
            <consortium name="WormBaseParasite"/>
        </authorList>
    </citation>
    <scope>IDENTIFICATION</scope>
</reference>
<protein>
    <submittedName>
        <fullName evidence="2">CG32796</fullName>
    </submittedName>
</protein>
<organism evidence="1 2">
    <name type="scientific">Macrostomum lignano</name>
    <dbReference type="NCBI Taxonomy" id="282301"/>
    <lineage>
        <taxon>Eukaryota</taxon>
        <taxon>Metazoa</taxon>
        <taxon>Spiralia</taxon>
        <taxon>Lophotrochozoa</taxon>
        <taxon>Platyhelminthes</taxon>
        <taxon>Rhabditophora</taxon>
        <taxon>Macrostomorpha</taxon>
        <taxon>Macrostomida</taxon>
        <taxon>Macrostomidae</taxon>
        <taxon>Macrostomum</taxon>
    </lineage>
</organism>